<dbReference type="PROSITE" id="PS50011">
    <property type="entry name" value="PROTEIN_KINASE_DOM"/>
    <property type="match status" value="1"/>
</dbReference>
<feature type="domain" description="Protein kinase" evidence="2">
    <location>
        <begin position="829"/>
        <end position="1070"/>
    </location>
</feature>
<dbReference type="GO" id="GO:0005737">
    <property type="term" value="C:cytoplasm"/>
    <property type="evidence" value="ECO:0007669"/>
    <property type="project" value="TreeGrafter"/>
</dbReference>
<evidence type="ECO:0000256" key="1">
    <source>
        <dbReference type="SAM" id="MobiDB-lite"/>
    </source>
</evidence>
<evidence type="ECO:0000313" key="4">
    <source>
        <dbReference type="Proteomes" id="UP000444721"/>
    </source>
</evidence>
<evidence type="ECO:0000313" key="3">
    <source>
        <dbReference type="EMBL" id="KAF0980166.1"/>
    </source>
</evidence>
<dbReference type="PANTHER" id="PTHR44167:SF24">
    <property type="entry name" value="SERINE_THREONINE-PROTEIN KINASE CHK2"/>
    <property type="match status" value="1"/>
</dbReference>
<sequence>MESRSTCWNSSSSSSGGCDGSENEEGSSDEGFDNDVMQGSSSVGMRNDEYNAYDFEDQELSLADTSDHHLNTNVLVLLRELIGEDDFLWREDQSSYSEGSYFSKESCDDIGYGEGIMSNMTFLCFPLEVAPSSTQLDKLLSSNNLKDSRENSENELFSSSEEPLIKSTLNNDYHYQITINPYQGDDKLKCCIQIDECCGTLINSRIQYDFLRDFVRVFEYTILTRGESFLKITNILDSADSISFLENEIEMSLVKKREEETRRLLVIPVKIQQHVIYLGLLLVDISTDVNNNIRVTHNAFSFENEKREGLLKYIEMKSLTNDDIHSEQRDFSKSETSNFCVNIRNENFFTIADVTMHEEVIYEADSNRRILIHFEKKCHEKFCFTPISGTPTLTLKGSQFSLHSIQENASNVTMSFRVIGDTGQSQDVFSNESYTLYVNVAFIHTFSSTDLKNIRDSIHLTTFSMQESPENHSYLEILQSHHVITHHISHEFMNIALHHVNKRDIMGFTLLETVLCLRLKEHVAFLIERMGFDPSSQNPISRMNAFTWSSYSTTNSQNNFSKLDHKYLLQCWSNYCINSLRDLNKDPSLPERFRTNMKKLSLETCDLDERTSIRLQNYLNATCFLASHFREEAKGLFLAFDLESHRLGIIFGGNFLVWDESSLLVTVAPFCDKPKNLLCCVFESSNPTNMESGISMQKFARSISETSCNWNCKVSSTSYNSGHFCIYLLKKLQLWESISVKMQEQLLMFTFGKECKFEKLETIIELNTLVDESKHLTNVVTEVDYMPLDQVFELVDNSNYHLGIQNDHEAEDYSLIEQEFNIEHLDFMRDEFHKVGEGGFSTVYKCFDKAQQQWKILKIVSTDIESEWSACKEFYNIKSDYLVQIEDFGILDDELYILMPYYHFKDLLHFISKQHSLTPKQLLSIFYQIGRALCDIHSHGLIHRDVKLQNIFVESFELDESIRVKLGDFGCFIKMSENEQVEDMESYRSFGSETYKPPESSQHIWTSQSDVWSLGVSMLQLVLLLMRKSNDESHNGHTSISSEELFQEEFKQQIFKSLPEVSISLALQQK</sequence>
<dbReference type="SUPFAM" id="SSF56112">
    <property type="entry name" value="Protein kinase-like (PK-like)"/>
    <property type="match status" value="1"/>
</dbReference>
<reference evidence="3 4" key="1">
    <citation type="journal article" date="2019" name="Sci. Rep.">
        <title>Nanopore sequencing improves the draft genome of the human pathogenic amoeba Naegleria fowleri.</title>
        <authorList>
            <person name="Liechti N."/>
            <person name="Schurch N."/>
            <person name="Bruggmann R."/>
            <person name="Wittwer M."/>
        </authorList>
    </citation>
    <scope>NUCLEOTIDE SEQUENCE [LARGE SCALE GENOMIC DNA]</scope>
    <source>
        <strain evidence="3 4">ATCC 30894</strain>
    </source>
</reference>
<protein>
    <recommendedName>
        <fullName evidence="2">Protein kinase domain-containing protein</fullName>
    </recommendedName>
</protein>
<dbReference type="VEuPathDB" id="AmoebaDB:FDP41_013380"/>
<evidence type="ECO:0000259" key="2">
    <source>
        <dbReference type="PROSITE" id="PS50011"/>
    </source>
</evidence>
<dbReference type="VEuPathDB" id="AmoebaDB:NfTy_029360"/>
<dbReference type="GO" id="GO:0044773">
    <property type="term" value="P:mitotic DNA damage checkpoint signaling"/>
    <property type="evidence" value="ECO:0007669"/>
    <property type="project" value="TreeGrafter"/>
</dbReference>
<accession>A0A6A5BXS4</accession>
<dbReference type="PANTHER" id="PTHR44167">
    <property type="entry name" value="OVARIAN-SPECIFIC SERINE/THREONINE-PROTEIN KINASE LOK-RELATED"/>
    <property type="match status" value="1"/>
</dbReference>
<organism evidence="3 4">
    <name type="scientific">Naegleria fowleri</name>
    <name type="common">Brain eating amoeba</name>
    <dbReference type="NCBI Taxonomy" id="5763"/>
    <lineage>
        <taxon>Eukaryota</taxon>
        <taxon>Discoba</taxon>
        <taxon>Heterolobosea</taxon>
        <taxon>Tetramitia</taxon>
        <taxon>Eutetramitia</taxon>
        <taxon>Vahlkampfiidae</taxon>
        <taxon>Naegleria</taxon>
    </lineage>
</organism>
<dbReference type="PROSITE" id="PS51257">
    <property type="entry name" value="PROKAR_LIPOPROTEIN"/>
    <property type="match status" value="1"/>
</dbReference>
<proteinExistence type="predicted"/>
<dbReference type="GeneID" id="68120595"/>
<feature type="compositionally biased region" description="Low complexity" evidence="1">
    <location>
        <begin position="1"/>
        <end position="16"/>
    </location>
</feature>
<dbReference type="AlphaFoldDB" id="A0A6A5BXS4"/>
<dbReference type="GO" id="GO:0004674">
    <property type="term" value="F:protein serine/threonine kinase activity"/>
    <property type="evidence" value="ECO:0007669"/>
    <property type="project" value="TreeGrafter"/>
</dbReference>
<dbReference type="Pfam" id="PF00069">
    <property type="entry name" value="Pkinase"/>
    <property type="match status" value="1"/>
</dbReference>
<name>A0A6A5BXS4_NAEFO</name>
<keyword evidence="4" id="KW-1185">Reference proteome</keyword>
<dbReference type="PROSITE" id="PS00108">
    <property type="entry name" value="PROTEIN_KINASE_ST"/>
    <property type="match status" value="1"/>
</dbReference>
<dbReference type="GO" id="GO:0005524">
    <property type="term" value="F:ATP binding"/>
    <property type="evidence" value="ECO:0007669"/>
    <property type="project" value="InterPro"/>
</dbReference>
<dbReference type="Proteomes" id="UP000444721">
    <property type="component" value="Unassembled WGS sequence"/>
</dbReference>
<comment type="caution">
    <text evidence="3">The sequence shown here is derived from an EMBL/GenBank/DDBJ whole genome shotgun (WGS) entry which is preliminary data.</text>
</comment>
<dbReference type="InterPro" id="IPR008271">
    <property type="entry name" value="Ser/Thr_kinase_AS"/>
</dbReference>
<dbReference type="Gene3D" id="1.10.510.10">
    <property type="entry name" value="Transferase(Phosphotransferase) domain 1"/>
    <property type="match status" value="1"/>
</dbReference>
<dbReference type="CDD" id="cd00180">
    <property type="entry name" value="PKc"/>
    <property type="match status" value="1"/>
</dbReference>
<gene>
    <name evidence="3" type="ORF">FDP41_013380</name>
</gene>
<dbReference type="SMART" id="SM00220">
    <property type="entry name" value="S_TKc"/>
    <property type="match status" value="1"/>
</dbReference>
<dbReference type="InterPro" id="IPR000719">
    <property type="entry name" value="Prot_kinase_dom"/>
</dbReference>
<feature type="region of interest" description="Disordered" evidence="1">
    <location>
        <begin position="1"/>
        <end position="43"/>
    </location>
</feature>
<dbReference type="VEuPathDB" id="AmoebaDB:NF0070820"/>
<feature type="compositionally biased region" description="Acidic residues" evidence="1">
    <location>
        <begin position="21"/>
        <end position="33"/>
    </location>
</feature>
<dbReference type="OrthoDB" id="5979581at2759"/>
<dbReference type="RefSeq" id="XP_044564879.1">
    <property type="nucleotide sequence ID" value="XM_044704004.1"/>
</dbReference>
<dbReference type="GO" id="GO:0005634">
    <property type="term" value="C:nucleus"/>
    <property type="evidence" value="ECO:0007669"/>
    <property type="project" value="TreeGrafter"/>
</dbReference>
<dbReference type="EMBL" id="VFQX01000019">
    <property type="protein sequence ID" value="KAF0980166.1"/>
    <property type="molecule type" value="Genomic_DNA"/>
</dbReference>
<dbReference type="InterPro" id="IPR011009">
    <property type="entry name" value="Kinase-like_dom_sf"/>
</dbReference>